<feature type="transmembrane region" description="Helical" evidence="6">
    <location>
        <begin position="6"/>
        <end position="21"/>
    </location>
</feature>
<evidence type="ECO:0000256" key="4">
    <source>
        <dbReference type="ARBA" id="ARBA00022989"/>
    </source>
</evidence>
<name>A0ABS4SAN8_9BACI</name>
<dbReference type="PANTHER" id="PTHR30249:SF17">
    <property type="entry name" value="HOLIN-LIKE PROTEIN CIDB"/>
    <property type="match status" value="1"/>
</dbReference>
<keyword evidence="7" id="KW-0378">Hydrolase</keyword>
<evidence type="ECO:0000256" key="2">
    <source>
        <dbReference type="ARBA" id="ARBA00022475"/>
    </source>
</evidence>
<dbReference type="GO" id="GO:0016787">
    <property type="term" value="F:hydrolase activity"/>
    <property type="evidence" value="ECO:0007669"/>
    <property type="project" value="UniProtKB-KW"/>
</dbReference>
<keyword evidence="8" id="KW-1185">Reference proteome</keyword>
<proteinExistence type="predicted"/>
<feature type="transmembrane region" description="Helical" evidence="6">
    <location>
        <begin position="33"/>
        <end position="51"/>
    </location>
</feature>
<accession>A0ABS4SAN8</accession>
<comment type="subcellular location">
    <subcellularLocation>
        <location evidence="1">Cell membrane</location>
        <topology evidence="1">Multi-pass membrane protein</topology>
    </subcellularLocation>
</comment>
<evidence type="ECO:0000313" key="8">
    <source>
        <dbReference type="Proteomes" id="UP001519294"/>
    </source>
</evidence>
<dbReference type="EMBL" id="JAGIKX010000025">
    <property type="protein sequence ID" value="MBP2258407.1"/>
    <property type="molecule type" value="Genomic_DNA"/>
</dbReference>
<evidence type="ECO:0000256" key="6">
    <source>
        <dbReference type="SAM" id="Phobius"/>
    </source>
</evidence>
<dbReference type="InterPro" id="IPR007300">
    <property type="entry name" value="CidB/LrgB"/>
</dbReference>
<keyword evidence="5 6" id="KW-0472">Membrane</keyword>
<feature type="transmembrane region" description="Helical" evidence="6">
    <location>
        <begin position="63"/>
        <end position="81"/>
    </location>
</feature>
<dbReference type="PANTHER" id="PTHR30249">
    <property type="entry name" value="PUTATIVE SEROTONIN TRANSPORTER"/>
    <property type="match status" value="1"/>
</dbReference>
<evidence type="ECO:0000256" key="5">
    <source>
        <dbReference type="ARBA" id="ARBA00023136"/>
    </source>
</evidence>
<comment type="caution">
    <text evidence="7">The sequence shown here is derived from an EMBL/GenBank/DDBJ whole genome shotgun (WGS) entry which is preliminary data.</text>
</comment>
<feature type="transmembrane region" description="Helical" evidence="6">
    <location>
        <begin position="204"/>
        <end position="228"/>
    </location>
</feature>
<evidence type="ECO:0000313" key="7">
    <source>
        <dbReference type="EMBL" id="MBP2258407.1"/>
    </source>
</evidence>
<feature type="transmembrane region" description="Helical" evidence="6">
    <location>
        <begin position="93"/>
        <end position="115"/>
    </location>
</feature>
<evidence type="ECO:0000256" key="3">
    <source>
        <dbReference type="ARBA" id="ARBA00022692"/>
    </source>
</evidence>
<keyword evidence="2" id="KW-1003">Cell membrane</keyword>
<keyword evidence="3 6" id="KW-0812">Transmembrane</keyword>
<keyword evidence="4 6" id="KW-1133">Transmembrane helix</keyword>
<reference evidence="7 8" key="1">
    <citation type="submission" date="2021-03" db="EMBL/GenBank/DDBJ databases">
        <title>Genomic Encyclopedia of Type Strains, Phase IV (KMG-IV): sequencing the most valuable type-strain genomes for metagenomic binning, comparative biology and taxonomic classification.</title>
        <authorList>
            <person name="Goeker M."/>
        </authorList>
    </citation>
    <scope>NUCLEOTIDE SEQUENCE [LARGE SCALE GENOMIC DNA]</scope>
    <source>
        <strain evidence="7 8">DSM 25790</strain>
    </source>
</reference>
<sequence>MINFFIGLLAILSTVGIYMLAKKINEKVPSPFTLPILIATIIIILLLLLFHIPYDTYMIGGEWLNQLLGPAVVALAYPLYVQRNIIKQIAMPIFIGVLIGAFVGISTGVLFAKWAGFGELIIYSLSPKSVTTPVAMDIADTLGGAPPLAVIFVMIAGIGGSVLSSVIFKWSRITNYMGRGVGIGSASHAIGTAKAMENSQLEGSISTVAMVLSAIFVSILTPVLVSFWI</sequence>
<dbReference type="Proteomes" id="UP001519294">
    <property type="component" value="Unassembled WGS sequence"/>
</dbReference>
<dbReference type="RefSeq" id="WP_029270183.1">
    <property type="nucleotide sequence ID" value="NZ_JAGIKX010000025.1"/>
</dbReference>
<organism evidence="7 8">
    <name type="scientific">Virgibacillus alimentarius</name>
    <dbReference type="NCBI Taxonomy" id="698769"/>
    <lineage>
        <taxon>Bacteria</taxon>
        <taxon>Bacillati</taxon>
        <taxon>Bacillota</taxon>
        <taxon>Bacilli</taxon>
        <taxon>Bacillales</taxon>
        <taxon>Bacillaceae</taxon>
        <taxon>Virgibacillus</taxon>
    </lineage>
</organism>
<gene>
    <name evidence="7" type="ORF">J2Z81_002390</name>
</gene>
<dbReference type="Pfam" id="PF04172">
    <property type="entry name" value="LrgB"/>
    <property type="match status" value="1"/>
</dbReference>
<protein>
    <submittedName>
        <fullName evidence="7">Murein hydrolase (TIGR00659 family)</fullName>
    </submittedName>
</protein>
<feature type="transmembrane region" description="Helical" evidence="6">
    <location>
        <begin position="148"/>
        <end position="168"/>
    </location>
</feature>
<evidence type="ECO:0000256" key="1">
    <source>
        <dbReference type="ARBA" id="ARBA00004651"/>
    </source>
</evidence>